<reference evidence="7" key="1">
    <citation type="submission" date="2021-01" db="EMBL/GenBank/DDBJ databases">
        <authorList>
            <person name="Corre E."/>
            <person name="Pelletier E."/>
            <person name="Niang G."/>
            <person name="Scheremetjew M."/>
            <person name="Finn R."/>
            <person name="Kale V."/>
            <person name="Holt S."/>
            <person name="Cochrane G."/>
            <person name="Meng A."/>
            <person name="Brown T."/>
            <person name="Cohen L."/>
        </authorList>
    </citation>
    <scope>NUCLEOTIDE SEQUENCE</scope>
    <source>
        <strain evidence="7">CCMP2877</strain>
    </source>
</reference>
<evidence type="ECO:0000256" key="1">
    <source>
        <dbReference type="ARBA" id="ARBA00004138"/>
    </source>
</evidence>
<dbReference type="InterPro" id="IPR001680">
    <property type="entry name" value="WD40_rpt"/>
</dbReference>
<keyword evidence="4" id="KW-0966">Cell projection</keyword>
<dbReference type="InterPro" id="IPR050630">
    <property type="entry name" value="WD_repeat_EMAP"/>
</dbReference>
<proteinExistence type="predicted"/>
<evidence type="ECO:0000256" key="6">
    <source>
        <dbReference type="PROSITE-ProRule" id="PRU00221"/>
    </source>
</evidence>
<keyword evidence="2 6" id="KW-0853">WD repeat</keyword>
<dbReference type="SMART" id="SM00320">
    <property type="entry name" value="WD40"/>
    <property type="match status" value="6"/>
</dbReference>
<dbReference type="EMBL" id="HBGJ01021153">
    <property type="protein sequence ID" value="CAD9255336.1"/>
    <property type="molecule type" value="Transcribed_RNA"/>
</dbReference>
<dbReference type="Gene3D" id="2.130.10.10">
    <property type="entry name" value="YVTN repeat-like/Quinoprotein amine dehydrogenase"/>
    <property type="match status" value="2"/>
</dbReference>
<evidence type="ECO:0000256" key="4">
    <source>
        <dbReference type="ARBA" id="ARBA00023273"/>
    </source>
</evidence>
<sequence>MDPDSNALALKWVFGFNKDIIRGVHSLANPNRNALFYASAHTGVIYDYEYRTQTLLQGHCNPISCSAISADGRYIVTGDVGADSMVVVWESSSGSPIRTFFNPYPTGVIALDMSADASILALLSEWDPETRTQELSIWEWTNDSETPACALRVVLPDRQHSVRFNPTHVGELLTTGAQSTLFWNWEGGSLRYQRGRISKRNFRQSFGAFTDSTFFPNSYQAVTATADGDIILWDAPSALDATLDHLDGADEGTLRSAIKVVHLSEGPIRCLTLCGDYLVTGGDDGSVRIYDLLFRLEMWFEEIGGGGITSISFSNTGAGPGTVAAGSGGNLNVPDFVVGTRNAYIIGMSADMFSDVAAENRRGTMLVQGVGDQVHALALDPAYPRVAIGVLDGTIQLWNYAEKTLSNVRSVVDYDDPSQKVPPGVRPPPPPVLRPRAFDMGPELAPHPDATTPLPRALLGVGFTCGILKLMDADSLEDLATFRNASTPIHMVRFSRDGTMCATADAEHHVALFRLEAVARPGSVGPAPTGSLALDPDDDEAPVAPATPAAPAALTWVYVGRHQSHSAPITGLIFGTREDGDETLVSVGADKKMVEYDVLNSSFGAGLVLKSRPLPVEHAGAAIPTCVAWHPALPHDFEDRILTANTEFKLKQFNADSKSCRRTSLGPTFGGPLVHLLPVPQGGRPADNADDGAPPELPAVQHVAYATSERVVGLLQFPFDGNPQKMMGVIAHPGSISTCVVGGGREGQPRVLFTAGGEDLAVNVFEINTDALDYAASSSSGDSIDQFINMLEGGREGEEYQAMRDYFSYAELCTAGEETTKERKITGGVPLAAIPSLFRALGFYPSEGEAEAAIDEVKYSQYTSTGELVKSLSLNDFLKLYVNHRPIKGVTREDIEHAFAVLEETGDKKAGISADDLNRILTTEGEPLDERTYKHCLNVLTGEAQLQLGNVNVNDFIDGVLGLADEDEE</sequence>
<dbReference type="GO" id="GO:0031514">
    <property type="term" value="C:motile cilium"/>
    <property type="evidence" value="ECO:0007669"/>
    <property type="project" value="TreeGrafter"/>
</dbReference>
<dbReference type="PROSITE" id="PS50082">
    <property type="entry name" value="WD_REPEATS_2"/>
    <property type="match status" value="1"/>
</dbReference>
<evidence type="ECO:0000256" key="3">
    <source>
        <dbReference type="ARBA" id="ARBA00022737"/>
    </source>
</evidence>
<dbReference type="PANTHER" id="PTHR13720:SF13">
    <property type="entry name" value="CILIA- AND FLAGELLA-ASSOCIATED PROTEIN 251"/>
    <property type="match status" value="1"/>
</dbReference>
<evidence type="ECO:0000256" key="5">
    <source>
        <dbReference type="ARBA" id="ARBA00040994"/>
    </source>
</evidence>
<dbReference type="SUPFAM" id="SSF50998">
    <property type="entry name" value="Quinoprotein alcohol dehydrogenase-like"/>
    <property type="match status" value="1"/>
</dbReference>
<evidence type="ECO:0000256" key="2">
    <source>
        <dbReference type="ARBA" id="ARBA00022574"/>
    </source>
</evidence>
<keyword evidence="3" id="KW-0677">Repeat</keyword>
<dbReference type="InterPro" id="IPR015943">
    <property type="entry name" value="WD40/YVTN_repeat-like_dom_sf"/>
</dbReference>
<dbReference type="Gene3D" id="1.10.238.10">
    <property type="entry name" value="EF-hand"/>
    <property type="match status" value="1"/>
</dbReference>
<name>A0A7S1U4Z5_9STRA</name>
<comment type="subcellular location">
    <subcellularLocation>
        <location evidence="1">Cell projection</location>
        <location evidence="1">Cilium</location>
    </subcellularLocation>
</comment>
<accession>A0A7S1U4Z5</accession>
<dbReference type="PANTHER" id="PTHR13720">
    <property type="entry name" value="WD-40 REPEAT PROTEIN"/>
    <property type="match status" value="1"/>
</dbReference>
<feature type="repeat" description="WD" evidence="6">
    <location>
        <begin position="367"/>
        <end position="408"/>
    </location>
</feature>
<evidence type="ECO:0000313" key="7">
    <source>
        <dbReference type="EMBL" id="CAD9255336.1"/>
    </source>
</evidence>
<protein>
    <recommendedName>
        <fullName evidence="5">Cilia- and flagella-associated protein 251</fullName>
    </recommendedName>
</protein>
<dbReference type="Pfam" id="PF00400">
    <property type="entry name" value="WD40"/>
    <property type="match status" value="2"/>
</dbReference>
<gene>
    <name evidence="7" type="ORF">PPAR1163_LOCUS13706</name>
</gene>
<dbReference type="InterPro" id="IPR011992">
    <property type="entry name" value="EF-hand-dom_pair"/>
</dbReference>
<dbReference type="AlphaFoldDB" id="A0A7S1U4Z5"/>
<dbReference type="InterPro" id="IPR011047">
    <property type="entry name" value="Quinoprotein_ADH-like_sf"/>
</dbReference>
<dbReference type="SUPFAM" id="SSF47473">
    <property type="entry name" value="EF-hand"/>
    <property type="match status" value="1"/>
</dbReference>
<organism evidence="7">
    <name type="scientific">Phaeomonas parva</name>
    <dbReference type="NCBI Taxonomy" id="124430"/>
    <lineage>
        <taxon>Eukaryota</taxon>
        <taxon>Sar</taxon>
        <taxon>Stramenopiles</taxon>
        <taxon>Ochrophyta</taxon>
        <taxon>Pinguiophyceae</taxon>
        <taxon>Pinguiochrysidales</taxon>
        <taxon>Pinguiochrysidaceae</taxon>
        <taxon>Phaeomonas</taxon>
    </lineage>
</organism>